<accession>A0A1B6IDE9</accession>
<dbReference type="GO" id="GO:0061733">
    <property type="term" value="F:protein-lysine-acetyltransferase activity"/>
    <property type="evidence" value="ECO:0007669"/>
    <property type="project" value="TreeGrafter"/>
</dbReference>
<feature type="region of interest" description="Disordered" evidence="2">
    <location>
        <begin position="43"/>
        <end position="144"/>
    </location>
</feature>
<feature type="coiled-coil region" evidence="1">
    <location>
        <begin position="275"/>
        <end position="302"/>
    </location>
</feature>
<gene>
    <name evidence="4" type="ORF">g.25814</name>
</gene>
<feature type="compositionally biased region" description="Basic and acidic residues" evidence="2">
    <location>
        <begin position="75"/>
        <end position="86"/>
    </location>
</feature>
<evidence type="ECO:0000259" key="3">
    <source>
        <dbReference type="Pfam" id="PF13880"/>
    </source>
</evidence>
<sequence length="519" mass="59027">MTSPGSERQQSSPDGNLHSPRNSQGALPLFSFSRILSEYPNLCLGSDESEDENEPFTDNVQEEKDQPMFSFSRLALEHPHLNSVHDESEEGGSESSVDSLTRALLQIHQQSESPVYRRSSVKKPSPQKPSIDITRGGGSTSSDDSLTRALLQIHQSPVCKRPLEEIRSPQWPSVERGGRSTSSDDSLTRALLQINYSPVCRRSLEEVPSPQRPSVQRENLTGGSQTSSVYPSKTFLEKASTLYKLRRVTPPRMRKSPIQKSPFSTVAIDPYAVGLVVVQETLQEHTRLMDELKRDKETLSWQARQEPCPCDVARHPRPWTMDIITAVHSYSFLLDCQGLEMLRSRVVGANSTETVVIYNVPMLERHHWKMKAENVLRFVDIELGVGDQMAYDLFHYVQPCNRQIMVVVSSRRVVGLIIAEKMEWANRILMETERYRDLEEEPVPVRVGVNRLWIHVSMRRQHLATCLCHLVRKMFYEDEELQLKDFAFNDISDAGVAFAKMFLKTNAVPLYSGKTGMRQ</sequence>
<feature type="region of interest" description="Disordered" evidence="2">
    <location>
        <begin position="161"/>
        <end position="187"/>
    </location>
</feature>
<protein>
    <recommendedName>
        <fullName evidence="3">N-acetyltransferase ESCO acetyl-transferase domain-containing protein</fullName>
    </recommendedName>
</protein>
<reference evidence="4" key="1">
    <citation type="submission" date="2015-11" db="EMBL/GenBank/DDBJ databases">
        <title>De novo transcriptome assembly of four potential Pierce s Disease insect vectors from Arizona vineyards.</title>
        <authorList>
            <person name="Tassone E.E."/>
        </authorList>
    </citation>
    <scope>NUCLEOTIDE SEQUENCE</scope>
</reference>
<feature type="region of interest" description="Disordered" evidence="2">
    <location>
        <begin position="1"/>
        <end position="25"/>
    </location>
</feature>
<dbReference type="GO" id="GO:0005634">
    <property type="term" value="C:nucleus"/>
    <property type="evidence" value="ECO:0007669"/>
    <property type="project" value="TreeGrafter"/>
</dbReference>
<dbReference type="PANTHER" id="PTHR45884:SF2">
    <property type="entry name" value="N-ACETYLTRANSFERASE ECO"/>
    <property type="match status" value="1"/>
</dbReference>
<dbReference type="EMBL" id="GECU01022750">
    <property type="protein sequence ID" value="JAS84956.1"/>
    <property type="molecule type" value="Transcribed_RNA"/>
</dbReference>
<dbReference type="PANTHER" id="PTHR45884">
    <property type="entry name" value="N-ACETYLTRANSFERASE ECO"/>
    <property type="match status" value="1"/>
</dbReference>
<name>A0A1B6IDE9_9HEMI</name>
<dbReference type="GO" id="GO:0000785">
    <property type="term" value="C:chromatin"/>
    <property type="evidence" value="ECO:0007669"/>
    <property type="project" value="TreeGrafter"/>
</dbReference>
<feature type="domain" description="N-acetyltransferase ESCO acetyl-transferase" evidence="3">
    <location>
        <begin position="443"/>
        <end position="510"/>
    </location>
</feature>
<keyword evidence="1" id="KW-0175">Coiled coil</keyword>
<dbReference type="InterPro" id="IPR028009">
    <property type="entry name" value="ESCO_Acetyltransf_dom"/>
</dbReference>
<feature type="compositionally biased region" description="Low complexity" evidence="2">
    <location>
        <begin position="122"/>
        <end position="144"/>
    </location>
</feature>
<evidence type="ECO:0000256" key="2">
    <source>
        <dbReference type="SAM" id="MobiDB-lite"/>
    </source>
</evidence>
<feature type="compositionally biased region" description="Polar residues" evidence="2">
    <location>
        <begin position="212"/>
        <end position="229"/>
    </location>
</feature>
<evidence type="ECO:0000256" key="1">
    <source>
        <dbReference type="SAM" id="Coils"/>
    </source>
</evidence>
<proteinExistence type="predicted"/>
<feature type="region of interest" description="Disordered" evidence="2">
    <location>
        <begin position="202"/>
        <end position="229"/>
    </location>
</feature>
<dbReference type="Pfam" id="PF13880">
    <property type="entry name" value="Acetyltransf_13"/>
    <property type="match status" value="1"/>
</dbReference>
<evidence type="ECO:0000313" key="4">
    <source>
        <dbReference type="EMBL" id="JAS84956.1"/>
    </source>
</evidence>
<dbReference type="AlphaFoldDB" id="A0A1B6IDE9"/>
<dbReference type="GO" id="GO:0007064">
    <property type="term" value="P:mitotic sister chromatid cohesion"/>
    <property type="evidence" value="ECO:0007669"/>
    <property type="project" value="TreeGrafter"/>
</dbReference>
<organism evidence="4">
    <name type="scientific">Homalodisca liturata</name>
    <dbReference type="NCBI Taxonomy" id="320908"/>
    <lineage>
        <taxon>Eukaryota</taxon>
        <taxon>Metazoa</taxon>
        <taxon>Ecdysozoa</taxon>
        <taxon>Arthropoda</taxon>
        <taxon>Hexapoda</taxon>
        <taxon>Insecta</taxon>
        <taxon>Pterygota</taxon>
        <taxon>Neoptera</taxon>
        <taxon>Paraneoptera</taxon>
        <taxon>Hemiptera</taxon>
        <taxon>Auchenorrhyncha</taxon>
        <taxon>Membracoidea</taxon>
        <taxon>Cicadellidae</taxon>
        <taxon>Cicadellinae</taxon>
        <taxon>Proconiini</taxon>
        <taxon>Homalodisca</taxon>
    </lineage>
</organism>